<dbReference type="GO" id="GO:0003676">
    <property type="term" value="F:nucleic acid binding"/>
    <property type="evidence" value="ECO:0007669"/>
    <property type="project" value="InterPro"/>
</dbReference>
<dbReference type="EMBL" id="JANJYJ010000005">
    <property type="protein sequence ID" value="KAK3212018.1"/>
    <property type="molecule type" value="Genomic_DNA"/>
</dbReference>
<keyword evidence="3" id="KW-1185">Reference proteome</keyword>
<reference evidence="2" key="1">
    <citation type="journal article" date="2023" name="Plant J.">
        <title>Genome sequences and population genomics provide insights into the demographic history, inbreeding, and mutation load of two 'living fossil' tree species of Dipteronia.</title>
        <authorList>
            <person name="Feng Y."/>
            <person name="Comes H.P."/>
            <person name="Chen J."/>
            <person name="Zhu S."/>
            <person name="Lu R."/>
            <person name="Zhang X."/>
            <person name="Li P."/>
            <person name="Qiu J."/>
            <person name="Olsen K.M."/>
            <person name="Qiu Y."/>
        </authorList>
    </citation>
    <scope>NUCLEOTIDE SEQUENCE</scope>
    <source>
        <strain evidence="2">NBL</strain>
    </source>
</reference>
<dbReference type="Pfam" id="PF13456">
    <property type="entry name" value="RVT_3"/>
    <property type="match status" value="1"/>
</dbReference>
<dbReference type="GO" id="GO:0004523">
    <property type="term" value="F:RNA-DNA hybrid ribonuclease activity"/>
    <property type="evidence" value="ECO:0007669"/>
    <property type="project" value="InterPro"/>
</dbReference>
<evidence type="ECO:0000313" key="3">
    <source>
        <dbReference type="Proteomes" id="UP001281410"/>
    </source>
</evidence>
<organism evidence="2 3">
    <name type="scientific">Dipteronia sinensis</name>
    <dbReference type="NCBI Taxonomy" id="43782"/>
    <lineage>
        <taxon>Eukaryota</taxon>
        <taxon>Viridiplantae</taxon>
        <taxon>Streptophyta</taxon>
        <taxon>Embryophyta</taxon>
        <taxon>Tracheophyta</taxon>
        <taxon>Spermatophyta</taxon>
        <taxon>Magnoliopsida</taxon>
        <taxon>eudicotyledons</taxon>
        <taxon>Gunneridae</taxon>
        <taxon>Pentapetalae</taxon>
        <taxon>rosids</taxon>
        <taxon>malvids</taxon>
        <taxon>Sapindales</taxon>
        <taxon>Sapindaceae</taxon>
        <taxon>Hippocastanoideae</taxon>
        <taxon>Acereae</taxon>
        <taxon>Dipteronia</taxon>
    </lineage>
</organism>
<dbReference type="CDD" id="cd06222">
    <property type="entry name" value="RNase_H_like"/>
    <property type="match status" value="1"/>
</dbReference>
<sequence length="132" mass="14656">MDDRHIKSQKVEAWLPPMNSDINFNVYSSALGKPEPDGIYGVLRDGDGKLGSACVGRNLVIESDSKIAVSWINGKGIGSFNHVNSIYDIRNKLKLVGGEVKFRSRDSNKFADRLAKLGYIKKGDFFEWGDFG</sequence>
<feature type="domain" description="RNase H type-1" evidence="1">
    <location>
        <begin position="57"/>
        <end position="117"/>
    </location>
</feature>
<dbReference type="InterPro" id="IPR002156">
    <property type="entry name" value="RNaseH_domain"/>
</dbReference>
<proteinExistence type="predicted"/>
<comment type="caution">
    <text evidence="2">The sequence shown here is derived from an EMBL/GenBank/DDBJ whole genome shotgun (WGS) entry which is preliminary data.</text>
</comment>
<dbReference type="Proteomes" id="UP001281410">
    <property type="component" value="Unassembled WGS sequence"/>
</dbReference>
<evidence type="ECO:0000259" key="1">
    <source>
        <dbReference type="Pfam" id="PF13456"/>
    </source>
</evidence>
<evidence type="ECO:0000313" key="2">
    <source>
        <dbReference type="EMBL" id="KAK3212018.1"/>
    </source>
</evidence>
<dbReference type="AlphaFoldDB" id="A0AAE0E785"/>
<gene>
    <name evidence="2" type="ORF">Dsin_016724</name>
</gene>
<protein>
    <recommendedName>
        <fullName evidence="1">RNase H type-1 domain-containing protein</fullName>
    </recommendedName>
</protein>
<name>A0AAE0E785_9ROSI</name>
<accession>A0AAE0E785</accession>
<dbReference type="InterPro" id="IPR044730">
    <property type="entry name" value="RNase_H-like_dom_plant"/>
</dbReference>